<comment type="caution">
    <text evidence="3">The sequence shown here is derived from an EMBL/GenBank/DDBJ whole genome shotgun (WGS) entry which is preliminary data.</text>
</comment>
<proteinExistence type="predicted"/>
<dbReference type="InterPro" id="IPR057026">
    <property type="entry name" value="Znf-C2H2_ascomycetes"/>
</dbReference>
<dbReference type="Pfam" id="PF24537">
    <property type="entry name" value="zf-C2H2_fungi"/>
    <property type="match status" value="1"/>
</dbReference>
<reference evidence="3 4" key="1">
    <citation type="submission" date="2017-03" db="EMBL/GenBank/DDBJ databases">
        <title>Genomes of endolithic fungi from Antarctica.</title>
        <authorList>
            <person name="Coleine C."/>
            <person name="Masonjones S."/>
            <person name="Stajich J.E."/>
        </authorList>
    </citation>
    <scope>NUCLEOTIDE SEQUENCE [LARGE SCALE GENOMIC DNA]</scope>
    <source>
        <strain evidence="3 4">CCFEE 5187</strain>
    </source>
</reference>
<feature type="domain" description="C2H2-type zinc finger ascomycetes" evidence="2">
    <location>
        <begin position="132"/>
        <end position="163"/>
    </location>
</feature>
<dbReference type="OrthoDB" id="3524154at2759"/>
<dbReference type="Gene3D" id="3.30.160.60">
    <property type="entry name" value="Classic Zinc Finger"/>
    <property type="match status" value="1"/>
</dbReference>
<sequence length="228" mass="25147">MGKCNALYHRRSVQLLVNCNSPLSRFSNNNDSVSLTSSLELRDSSTYPSYELSIASSLMSHKCDRLSPSAPAPVAEAELDTDSSCAANKSLKLSPKASLSGAPFQRMTSGNEPLRKRKVSVPSTAHSRQTNIPKAQGALVCECCPKKAKKFDNEHELWLHEMKRQYTCQHCPNRFKTKNEAKRHQNLEPSPEVGVASVASYNGVVNGWINGPSPLRDSGIMHDAHKHF</sequence>
<gene>
    <name evidence="3" type="ORF">B0A49_13720</name>
</gene>
<evidence type="ECO:0000259" key="2">
    <source>
        <dbReference type="Pfam" id="PF24537"/>
    </source>
</evidence>
<feature type="region of interest" description="Disordered" evidence="1">
    <location>
        <begin position="96"/>
        <end position="131"/>
    </location>
</feature>
<organism evidence="3 4">
    <name type="scientific">Cryomyces minteri</name>
    <dbReference type="NCBI Taxonomy" id="331657"/>
    <lineage>
        <taxon>Eukaryota</taxon>
        <taxon>Fungi</taxon>
        <taxon>Dikarya</taxon>
        <taxon>Ascomycota</taxon>
        <taxon>Pezizomycotina</taxon>
        <taxon>Dothideomycetes</taxon>
        <taxon>Dothideomycetes incertae sedis</taxon>
        <taxon>Cryomyces</taxon>
    </lineage>
</organism>
<dbReference type="Proteomes" id="UP000308768">
    <property type="component" value="Unassembled WGS sequence"/>
</dbReference>
<dbReference type="STRING" id="331657.A0A4V5NCB6"/>
<dbReference type="EMBL" id="NAJN01002039">
    <property type="protein sequence ID" value="TKA58679.1"/>
    <property type="molecule type" value="Genomic_DNA"/>
</dbReference>
<protein>
    <recommendedName>
        <fullName evidence="2">C2H2-type zinc finger ascomycetes domain-containing protein</fullName>
    </recommendedName>
</protein>
<evidence type="ECO:0000313" key="3">
    <source>
        <dbReference type="EMBL" id="TKA58679.1"/>
    </source>
</evidence>
<name>A0A4V5NCB6_9PEZI</name>
<dbReference type="AlphaFoldDB" id="A0A4V5NCB6"/>
<keyword evidence="4" id="KW-1185">Reference proteome</keyword>
<dbReference type="InterPro" id="IPR036236">
    <property type="entry name" value="Znf_C2H2_sf"/>
</dbReference>
<accession>A0A4V5NCB6</accession>
<feature type="compositionally biased region" description="Polar residues" evidence="1">
    <location>
        <begin position="121"/>
        <end position="131"/>
    </location>
</feature>
<evidence type="ECO:0000256" key="1">
    <source>
        <dbReference type="SAM" id="MobiDB-lite"/>
    </source>
</evidence>
<evidence type="ECO:0000313" key="4">
    <source>
        <dbReference type="Proteomes" id="UP000308768"/>
    </source>
</evidence>
<dbReference type="SUPFAM" id="SSF57667">
    <property type="entry name" value="beta-beta-alpha zinc fingers"/>
    <property type="match status" value="1"/>
</dbReference>